<dbReference type="RefSeq" id="WP_420162924.1">
    <property type="nucleotide sequence ID" value="NZ_JBDLNV010000001.1"/>
</dbReference>
<organism evidence="2 3">
    <name type="scientific">Rhodococcus parequi</name>
    <dbReference type="NCBI Taxonomy" id="3137122"/>
    <lineage>
        <taxon>Bacteria</taxon>
        <taxon>Bacillati</taxon>
        <taxon>Actinomycetota</taxon>
        <taxon>Actinomycetes</taxon>
        <taxon>Mycobacteriales</taxon>
        <taxon>Nocardiaceae</taxon>
        <taxon>Rhodococcus</taxon>
    </lineage>
</organism>
<keyword evidence="1" id="KW-0732">Signal</keyword>
<evidence type="ECO:0000256" key="1">
    <source>
        <dbReference type="SAM" id="SignalP"/>
    </source>
</evidence>
<dbReference type="InterPro" id="IPR013078">
    <property type="entry name" value="His_Pase_superF_clade-1"/>
</dbReference>
<feature type="signal peptide" evidence="1">
    <location>
        <begin position="1"/>
        <end position="30"/>
    </location>
</feature>
<dbReference type="Pfam" id="PF00300">
    <property type="entry name" value="His_Phos_1"/>
    <property type="match status" value="1"/>
</dbReference>
<dbReference type="InterPro" id="IPR050275">
    <property type="entry name" value="PGM_Phosphatase"/>
</dbReference>
<dbReference type="Proteomes" id="UP001629745">
    <property type="component" value="Unassembled WGS sequence"/>
</dbReference>
<dbReference type="EMBL" id="JBDLNV010000001">
    <property type="protein sequence ID" value="MFM1722366.1"/>
    <property type="molecule type" value="Genomic_DNA"/>
</dbReference>
<feature type="chain" id="PRO_5046206372" evidence="1">
    <location>
        <begin position="31"/>
        <end position="255"/>
    </location>
</feature>
<evidence type="ECO:0000313" key="2">
    <source>
        <dbReference type="EMBL" id="MFM1722366.1"/>
    </source>
</evidence>
<dbReference type="SMART" id="SM00855">
    <property type="entry name" value="PGAM"/>
    <property type="match status" value="1"/>
</dbReference>
<keyword evidence="2" id="KW-0378">Hydrolase</keyword>
<dbReference type="EC" id="3.1.3.-" evidence="2"/>
<gene>
    <name evidence="2" type="ORF">ABEU20_000920</name>
</gene>
<dbReference type="PANTHER" id="PTHR48100">
    <property type="entry name" value="BROAD-SPECIFICITY PHOSPHATASE YOR283W-RELATED"/>
    <property type="match status" value="1"/>
</dbReference>
<reference evidence="2 3" key="1">
    <citation type="submission" date="2023-11" db="EMBL/GenBank/DDBJ databases">
        <authorList>
            <person name="Val-Calvo J."/>
            <person name="Scortti M."/>
            <person name="Vazquez-Boland J."/>
        </authorList>
    </citation>
    <scope>NUCLEOTIDE SEQUENCE [LARGE SCALE GENOMIC DNA]</scope>
    <source>
        <strain evidence="2 3">PAM 2766</strain>
    </source>
</reference>
<dbReference type="GO" id="GO:0016787">
    <property type="term" value="F:hydrolase activity"/>
    <property type="evidence" value="ECO:0007669"/>
    <property type="project" value="UniProtKB-KW"/>
</dbReference>
<dbReference type="InterPro" id="IPR029033">
    <property type="entry name" value="His_PPase_superfam"/>
</dbReference>
<dbReference type="SUPFAM" id="SSF53254">
    <property type="entry name" value="Phosphoglycerate mutase-like"/>
    <property type="match status" value="1"/>
</dbReference>
<sequence>MSRRLRLHTAVAAVGAVLVSLPLASGSVAAAQPGNNSSVSWPIGTGSASVDPAAGYDVLFVRHGHSTYPQPEEELSPLGIEQAAALAESLEGAPVNAVHTSMMLRAFQTGDDVASDHDVPVLADENLREIAFKAPADLPPAEQAAYYSNIVKLWISGEERDNDFGGEGYRAVEARWNTWWEGFLRQHRNDHGTAVVVAHGGIYGVMLPATCSNEITADFAVSHPLDNTGIVKARLHPDGTLTCSEWNGVPVPSAS</sequence>
<protein>
    <submittedName>
        <fullName evidence="2">Histidine phosphatase family protein</fullName>
        <ecNumber evidence="2">3.1.3.-</ecNumber>
    </submittedName>
</protein>
<dbReference type="Gene3D" id="3.40.50.1240">
    <property type="entry name" value="Phosphoglycerate mutase-like"/>
    <property type="match status" value="1"/>
</dbReference>
<dbReference type="CDD" id="cd07067">
    <property type="entry name" value="HP_PGM_like"/>
    <property type="match status" value="1"/>
</dbReference>
<comment type="caution">
    <text evidence="2">The sequence shown here is derived from an EMBL/GenBank/DDBJ whole genome shotgun (WGS) entry which is preliminary data.</text>
</comment>
<dbReference type="PANTHER" id="PTHR48100:SF1">
    <property type="entry name" value="HISTIDINE PHOSPHATASE FAMILY PROTEIN-RELATED"/>
    <property type="match status" value="1"/>
</dbReference>
<keyword evidence="3" id="KW-1185">Reference proteome</keyword>
<accession>A0ABW9FC98</accession>
<proteinExistence type="predicted"/>
<name>A0ABW9FC98_9NOCA</name>
<evidence type="ECO:0000313" key="3">
    <source>
        <dbReference type="Proteomes" id="UP001629745"/>
    </source>
</evidence>